<evidence type="ECO:0000313" key="1">
    <source>
        <dbReference type="EMBL" id="PTQ78230.1"/>
    </source>
</evidence>
<protein>
    <submittedName>
        <fullName evidence="1">Uncharacterized protein</fullName>
    </submittedName>
</protein>
<name>A0A2T5I347_9PROT</name>
<gene>
    <name evidence="1" type="ORF">C8R21_1435</name>
</gene>
<accession>A0A2T5I347</accession>
<comment type="caution">
    <text evidence="1">The sequence shown here is derived from an EMBL/GenBank/DDBJ whole genome shotgun (WGS) entry which is preliminary data.</text>
</comment>
<dbReference type="Proteomes" id="UP000244152">
    <property type="component" value="Unassembled WGS sequence"/>
</dbReference>
<proteinExistence type="predicted"/>
<sequence length="35" mass="4019">MKKKRFAVEQIVAVLKEAAGVETDHRSIIDKICYQ</sequence>
<evidence type="ECO:0000313" key="2">
    <source>
        <dbReference type="Proteomes" id="UP000244152"/>
    </source>
</evidence>
<organism evidence="1 2">
    <name type="scientific">Nitrosospira multiformis</name>
    <dbReference type="NCBI Taxonomy" id="1231"/>
    <lineage>
        <taxon>Bacteria</taxon>
        <taxon>Pseudomonadati</taxon>
        <taxon>Pseudomonadota</taxon>
        <taxon>Betaproteobacteria</taxon>
        <taxon>Nitrosomonadales</taxon>
        <taxon>Nitrosomonadaceae</taxon>
        <taxon>Nitrosospira</taxon>
    </lineage>
</organism>
<dbReference type="EMBL" id="QAOK01000043">
    <property type="protein sequence ID" value="PTQ78230.1"/>
    <property type="molecule type" value="Genomic_DNA"/>
</dbReference>
<dbReference type="AlphaFoldDB" id="A0A2T5I347"/>
<reference evidence="1 2" key="1">
    <citation type="submission" date="2018-04" db="EMBL/GenBank/DDBJ databases">
        <title>Active sludge and wastewater microbial communities from Klosterneuburg, Austria.</title>
        <authorList>
            <person name="Wagner M."/>
        </authorList>
    </citation>
    <scope>NUCLEOTIDE SEQUENCE [LARGE SCALE GENOMIC DNA]</scope>
    <source>
        <strain evidence="1 2">Nl12</strain>
    </source>
</reference>